<feature type="compositionally biased region" description="Low complexity" evidence="1">
    <location>
        <begin position="1"/>
        <end position="10"/>
    </location>
</feature>
<accession>A0A834M4U1</accession>
<protein>
    <submittedName>
        <fullName evidence="2">Uncharacterized protein</fullName>
    </submittedName>
</protein>
<reference evidence="2" key="1">
    <citation type="submission" date="2020-08" db="EMBL/GenBank/DDBJ databases">
        <title>Genome sequencing and assembly of the red palm weevil Rhynchophorus ferrugineus.</title>
        <authorList>
            <person name="Dias G.B."/>
            <person name="Bergman C.M."/>
            <person name="Manee M."/>
        </authorList>
    </citation>
    <scope>NUCLEOTIDE SEQUENCE</scope>
    <source>
        <strain evidence="2">AA-2017</strain>
        <tissue evidence="2">Whole larva</tissue>
    </source>
</reference>
<feature type="non-terminal residue" evidence="2">
    <location>
        <position position="1"/>
    </location>
</feature>
<evidence type="ECO:0000256" key="1">
    <source>
        <dbReference type="SAM" id="MobiDB-lite"/>
    </source>
</evidence>
<keyword evidence="3" id="KW-1185">Reference proteome</keyword>
<dbReference type="OrthoDB" id="6775813at2759"/>
<evidence type="ECO:0000313" key="2">
    <source>
        <dbReference type="EMBL" id="KAF7265154.1"/>
    </source>
</evidence>
<evidence type="ECO:0000313" key="3">
    <source>
        <dbReference type="Proteomes" id="UP000625711"/>
    </source>
</evidence>
<dbReference type="Proteomes" id="UP000625711">
    <property type="component" value="Unassembled WGS sequence"/>
</dbReference>
<gene>
    <name evidence="2" type="ORF">GWI33_021401</name>
</gene>
<sequence length="349" mass="39082">VVMPPARIRPTPTPPPDAPAGPLRPETCGPDLPAAGDEKLNSGDRRGGLGFRNDICKNWKSPSYCFGGVLGDNGGGGQGFAVKYLNRNVGEGERGTNERKINIFWGRTNTVKLIKKKGREETENAILIYPGLGVWNPNGKTWWWCGGETVRPSSGYGRLRGLYDNPPLYNNNTAWIAFQISVLDVKLSKYNVVTLPRTKRSDLVYRVAANYGGMYEIRVSTSFPGSKAIGPLTYQVPEQLQPFKVRVTVNKDDDAFMIYWAEPYIPLSIGRYYYQVFVYPGRDLEAPYEKYYVTRPVMVYKGERGEYSFSVNFASSDRKYVSPVTAPIYANLNGEVYTLNATFAETPDR</sequence>
<organism evidence="2 3">
    <name type="scientific">Rhynchophorus ferrugineus</name>
    <name type="common">Red palm weevil</name>
    <name type="synonym">Curculio ferrugineus</name>
    <dbReference type="NCBI Taxonomy" id="354439"/>
    <lineage>
        <taxon>Eukaryota</taxon>
        <taxon>Metazoa</taxon>
        <taxon>Ecdysozoa</taxon>
        <taxon>Arthropoda</taxon>
        <taxon>Hexapoda</taxon>
        <taxon>Insecta</taxon>
        <taxon>Pterygota</taxon>
        <taxon>Neoptera</taxon>
        <taxon>Endopterygota</taxon>
        <taxon>Coleoptera</taxon>
        <taxon>Polyphaga</taxon>
        <taxon>Cucujiformia</taxon>
        <taxon>Curculionidae</taxon>
        <taxon>Dryophthorinae</taxon>
        <taxon>Rhynchophorus</taxon>
    </lineage>
</organism>
<name>A0A834M4U1_RHYFE</name>
<proteinExistence type="predicted"/>
<dbReference type="AlphaFoldDB" id="A0A834M4U1"/>
<comment type="caution">
    <text evidence="2">The sequence shown here is derived from an EMBL/GenBank/DDBJ whole genome shotgun (WGS) entry which is preliminary data.</text>
</comment>
<dbReference type="EMBL" id="JAACXV010014647">
    <property type="protein sequence ID" value="KAF7265154.1"/>
    <property type="molecule type" value="Genomic_DNA"/>
</dbReference>
<feature type="region of interest" description="Disordered" evidence="1">
    <location>
        <begin position="1"/>
        <end position="44"/>
    </location>
</feature>